<dbReference type="SUPFAM" id="SSF52058">
    <property type="entry name" value="L domain-like"/>
    <property type="match status" value="1"/>
</dbReference>
<dbReference type="GO" id="GO:0016020">
    <property type="term" value="C:membrane"/>
    <property type="evidence" value="ECO:0007669"/>
    <property type="project" value="UniProtKB-SubCell"/>
</dbReference>
<keyword evidence="3" id="KW-0732">Signal</keyword>
<evidence type="ECO:0000256" key="2">
    <source>
        <dbReference type="ARBA" id="ARBA00022692"/>
    </source>
</evidence>
<keyword evidence="2" id="KW-0812">Transmembrane</keyword>
<dbReference type="Pfam" id="PF00560">
    <property type="entry name" value="LRR_1"/>
    <property type="match status" value="3"/>
</dbReference>
<evidence type="ECO:0000256" key="3">
    <source>
        <dbReference type="ARBA" id="ARBA00022729"/>
    </source>
</evidence>
<sequence length="140" mass="15565">MRYLAVLSMKSNNFYGSLPLSICHLTEIQVLDISRNKFSGTIPKCLNNFSSMSIKPDATKLDNFLRSSVFQNRESAQLMWKGKDTMYDKQLGLLRFLDFSSNNLGGEIPPEITSLVGLIGLNLSGNNLVGPIPHDIGRLD</sequence>
<dbReference type="InterPro" id="IPR001611">
    <property type="entry name" value="Leu-rich_rpt"/>
</dbReference>
<dbReference type="Gene3D" id="3.80.10.10">
    <property type="entry name" value="Ribonuclease Inhibitor"/>
    <property type="match status" value="1"/>
</dbReference>
<dbReference type="EMBL" id="JBJXBP010000007">
    <property type="protein sequence ID" value="KAL3820651.1"/>
    <property type="molecule type" value="Genomic_DNA"/>
</dbReference>
<evidence type="ECO:0000256" key="6">
    <source>
        <dbReference type="ARBA" id="ARBA00023180"/>
    </source>
</evidence>
<gene>
    <name evidence="7" type="ORF">ACJIZ3_006556</name>
</gene>
<proteinExistence type="predicted"/>
<dbReference type="PANTHER" id="PTHR48063">
    <property type="entry name" value="LRR RECEPTOR-LIKE KINASE"/>
    <property type="match status" value="1"/>
</dbReference>
<reference evidence="7 8" key="1">
    <citation type="submission" date="2024-12" db="EMBL/GenBank/DDBJ databases">
        <title>The unique morphological basis and parallel evolutionary history of personate flowers in Penstemon.</title>
        <authorList>
            <person name="Depatie T.H."/>
            <person name="Wessinger C.A."/>
        </authorList>
    </citation>
    <scope>NUCLEOTIDE SEQUENCE [LARGE SCALE GENOMIC DNA]</scope>
    <source>
        <strain evidence="7">WTNN_2</strain>
        <tissue evidence="7">Leaf</tissue>
    </source>
</reference>
<protein>
    <submittedName>
        <fullName evidence="7">Uncharacterized protein</fullName>
    </submittedName>
</protein>
<comment type="caution">
    <text evidence="7">The sequence shown here is derived from an EMBL/GenBank/DDBJ whole genome shotgun (WGS) entry which is preliminary data.</text>
</comment>
<keyword evidence="6" id="KW-0325">Glycoprotein</keyword>
<dbReference type="Proteomes" id="UP001634393">
    <property type="component" value="Unassembled WGS sequence"/>
</dbReference>
<keyword evidence="4" id="KW-1133">Transmembrane helix</keyword>
<dbReference type="PANTHER" id="PTHR48063:SF98">
    <property type="entry name" value="LRR RECEPTOR-LIKE SERINE_THREONINE-PROTEIN KINASE FLS2"/>
    <property type="match status" value="1"/>
</dbReference>
<comment type="subcellular location">
    <subcellularLocation>
        <location evidence="1">Membrane</location>
        <topology evidence="1">Single-pass type I membrane protein</topology>
    </subcellularLocation>
</comment>
<evidence type="ECO:0000256" key="1">
    <source>
        <dbReference type="ARBA" id="ARBA00004479"/>
    </source>
</evidence>
<evidence type="ECO:0000256" key="4">
    <source>
        <dbReference type="ARBA" id="ARBA00022989"/>
    </source>
</evidence>
<evidence type="ECO:0000256" key="5">
    <source>
        <dbReference type="ARBA" id="ARBA00023136"/>
    </source>
</evidence>
<name>A0ABD3S883_9LAMI</name>
<evidence type="ECO:0000313" key="8">
    <source>
        <dbReference type="Proteomes" id="UP001634393"/>
    </source>
</evidence>
<evidence type="ECO:0000313" key="7">
    <source>
        <dbReference type="EMBL" id="KAL3820651.1"/>
    </source>
</evidence>
<keyword evidence="8" id="KW-1185">Reference proteome</keyword>
<keyword evidence="5" id="KW-0472">Membrane</keyword>
<dbReference type="InterPro" id="IPR032675">
    <property type="entry name" value="LRR_dom_sf"/>
</dbReference>
<dbReference type="AlphaFoldDB" id="A0ABD3S883"/>
<dbReference type="InterPro" id="IPR046956">
    <property type="entry name" value="RLP23-like"/>
</dbReference>
<accession>A0ABD3S883</accession>
<organism evidence="7 8">
    <name type="scientific">Penstemon smallii</name>
    <dbReference type="NCBI Taxonomy" id="265156"/>
    <lineage>
        <taxon>Eukaryota</taxon>
        <taxon>Viridiplantae</taxon>
        <taxon>Streptophyta</taxon>
        <taxon>Embryophyta</taxon>
        <taxon>Tracheophyta</taxon>
        <taxon>Spermatophyta</taxon>
        <taxon>Magnoliopsida</taxon>
        <taxon>eudicotyledons</taxon>
        <taxon>Gunneridae</taxon>
        <taxon>Pentapetalae</taxon>
        <taxon>asterids</taxon>
        <taxon>lamiids</taxon>
        <taxon>Lamiales</taxon>
        <taxon>Plantaginaceae</taxon>
        <taxon>Cheloneae</taxon>
        <taxon>Penstemon</taxon>
    </lineage>
</organism>